<dbReference type="PANTHER" id="PTHR11113:SF2">
    <property type="entry name" value="ADENINE DEAMINASE"/>
    <property type="match status" value="1"/>
</dbReference>
<evidence type="ECO:0000259" key="7">
    <source>
        <dbReference type="Pfam" id="PF01979"/>
    </source>
</evidence>
<dbReference type="PATRIC" id="fig|1429043.3.peg.3378"/>
<keyword evidence="3 6" id="KW-0378">Hydrolase</keyword>
<accession>A0A0D2JBF4</accession>
<dbReference type="InParanoid" id="A0A0D2JBF4"/>
<sequence>MDNVKNAGIAPLKLVSERQKAIDVLMDPNQFADVVLKGGNVVNVITREVYQADIAISGEYILMVGDCSNLIGEKTVVHDLEGKHLTPGFIDSHMHFESAMLTITEFSRLSIPTGTTCLVSDPHEIGNVLGPKGIRTMCDEAALMPQHVHSRVPAMAPDSPGLETAGYDITSKDLPEMLNYPSVSGIGETQGISAAKHVYKHNPWVFRDSVVSTVYADSIGKKVDGNAPELFGKDLAAHIIAGGTEISCHETTTKAEAVEKLRNGVYMLMREGSTQRNMPECIRAVTEEGLDSRRAILATDDMLAEDIAKTGHMNDIIRRTIGQGVDPVEAIQMATINAATWQGFKDIGVLAPGKLADIAVIEGELKDMNVCQVFLRGQKVAEDGKLLIDLPPYVYPDHVKHSVKREPISASDLMVACKKDGSAKVRVVGLILDQNLTDAVEAEMQVEDGYVVPSLDEDLLPICVVGRHGQSDIGSTFVKGFKMKHGAIAETVSHDTHNIMVMGTNYEDMAVAVNRLIELQGGLVLVRDELVIGELPLRIGGLMTDELSADELTNQMIHLTKLAEDQLECQAHAPFMHLAFLSLTTSPKWKITDKGVVDAVNYCVLPTIID</sequence>
<evidence type="ECO:0000256" key="4">
    <source>
        <dbReference type="ARBA" id="ARBA00023211"/>
    </source>
</evidence>
<evidence type="ECO:0000313" key="10">
    <source>
        <dbReference type="Proteomes" id="UP000032233"/>
    </source>
</evidence>
<dbReference type="Gene3D" id="3.20.20.140">
    <property type="entry name" value="Metal-dependent hydrolases"/>
    <property type="match status" value="1"/>
</dbReference>
<comment type="caution">
    <text evidence="9">The sequence shown here is derived from an EMBL/GenBank/DDBJ whole genome shotgun (WGS) entry which is preliminary data.</text>
</comment>
<dbReference type="InterPro" id="IPR006679">
    <property type="entry name" value="Adenine_deam"/>
</dbReference>
<dbReference type="SUPFAM" id="SSF51556">
    <property type="entry name" value="Metallo-dependent hydrolases"/>
    <property type="match status" value="1"/>
</dbReference>
<feature type="domain" description="Adenine deaminase C-terminal" evidence="8">
    <location>
        <begin position="435"/>
        <end position="600"/>
    </location>
</feature>
<dbReference type="EC" id="3.5.4.2" evidence="2 6"/>
<proteinExistence type="inferred from homology"/>
<dbReference type="InterPro" id="IPR006680">
    <property type="entry name" value="Amidohydro-rel"/>
</dbReference>
<evidence type="ECO:0000256" key="3">
    <source>
        <dbReference type="ARBA" id="ARBA00022801"/>
    </source>
</evidence>
<reference evidence="9 10" key="1">
    <citation type="submission" date="2013-11" db="EMBL/GenBank/DDBJ databases">
        <title>Metagenomic analysis of a methanogenic consortium involved in long chain n-alkane degradation.</title>
        <authorList>
            <person name="Davidova I.A."/>
            <person name="Callaghan A.V."/>
            <person name="Wawrik B."/>
            <person name="Pruitt S."/>
            <person name="Marks C."/>
            <person name="Duncan K.E."/>
            <person name="Suflita J.M."/>
        </authorList>
    </citation>
    <scope>NUCLEOTIDE SEQUENCE [LARGE SCALE GENOMIC DNA]</scope>
    <source>
        <strain evidence="9 10">SPR</strain>
    </source>
</reference>
<organism evidence="9 10">
    <name type="scientific">Dethiosulfatarculus sandiegensis</name>
    <dbReference type="NCBI Taxonomy" id="1429043"/>
    <lineage>
        <taxon>Bacteria</taxon>
        <taxon>Pseudomonadati</taxon>
        <taxon>Thermodesulfobacteriota</taxon>
        <taxon>Desulfarculia</taxon>
        <taxon>Desulfarculales</taxon>
        <taxon>Desulfarculaceae</taxon>
        <taxon>Dethiosulfatarculus</taxon>
    </lineage>
</organism>
<dbReference type="SUPFAM" id="SSF51338">
    <property type="entry name" value="Composite domain of metallo-dependent hydrolases"/>
    <property type="match status" value="1"/>
</dbReference>
<dbReference type="GO" id="GO:0000034">
    <property type="term" value="F:adenine deaminase activity"/>
    <property type="evidence" value="ECO:0007669"/>
    <property type="project" value="UniProtKB-UniRule"/>
</dbReference>
<evidence type="ECO:0000256" key="1">
    <source>
        <dbReference type="ARBA" id="ARBA00006773"/>
    </source>
</evidence>
<gene>
    <name evidence="6" type="primary">ade</name>
    <name evidence="9" type="ORF">X474_15970</name>
</gene>
<evidence type="ECO:0000313" key="9">
    <source>
        <dbReference type="EMBL" id="KIX13061.1"/>
    </source>
</evidence>
<dbReference type="InterPro" id="IPR011059">
    <property type="entry name" value="Metal-dep_hydrolase_composite"/>
</dbReference>
<feature type="domain" description="Amidohydrolase-related" evidence="7">
    <location>
        <begin position="85"/>
        <end position="380"/>
    </location>
</feature>
<dbReference type="Proteomes" id="UP000032233">
    <property type="component" value="Unassembled WGS sequence"/>
</dbReference>
<dbReference type="Pfam" id="PF01979">
    <property type="entry name" value="Amidohydro_1"/>
    <property type="match status" value="1"/>
</dbReference>
<dbReference type="AlphaFoldDB" id="A0A0D2JBF4"/>
<dbReference type="RefSeq" id="WP_044349862.1">
    <property type="nucleotide sequence ID" value="NZ_AZAC01000019.1"/>
</dbReference>
<comment type="cofactor">
    <cofactor evidence="6">
        <name>Mn(2+)</name>
        <dbReference type="ChEBI" id="CHEBI:29035"/>
    </cofactor>
</comment>
<dbReference type="InterPro" id="IPR032466">
    <property type="entry name" value="Metal_Hydrolase"/>
</dbReference>
<keyword evidence="10" id="KW-1185">Reference proteome</keyword>
<dbReference type="GO" id="GO:0006146">
    <property type="term" value="P:adenine catabolic process"/>
    <property type="evidence" value="ECO:0007669"/>
    <property type="project" value="InterPro"/>
</dbReference>
<dbReference type="EMBL" id="AZAC01000019">
    <property type="protein sequence ID" value="KIX13061.1"/>
    <property type="molecule type" value="Genomic_DNA"/>
</dbReference>
<evidence type="ECO:0000259" key="8">
    <source>
        <dbReference type="Pfam" id="PF13382"/>
    </source>
</evidence>
<protein>
    <recommendedName>
        <fullName evidence="2 6">Adenine deaminase</fullName>
        <shortName evidence="6">Adenase</shortName>
        <shortName evidence="6">Adenine aminase</shortName>
        <ecNumber evidence="2 6">3.5.4.2</ecNumber>
    </recommendedName>
</protein>
<dbReference type="PANTHER" id="PTHR11113">
    <property type="entry name" value="N-ACETYLGLUCOSAMINE-6-PHOSPHATE DEACETYLASE"/>
    <property type="match status" value="1"/>
</dbReference>
<dbReference type="HAMAP" id="MF_01518">
    <property type="entry name" value="Adenine_deamin"/>
    <property type="match status" value="1"/>
</dbReference>
<dbReference type="STRING" id="1429043.X474_15970"/>
<comment type="catalytic activity">
    <reaction evidence="5 6">
        <text>adenine + H2O + H(+) = hypoxanthine + NH4(+)</text>
        <dbReference type="Rhea" id="RHEA:23688"/>
        <dbReference type="ChEBI" id="CHEBI:15377"/>
        <dbReference type="ChEBI" id="CHEBI:15378"/>
        <dbReference type="ChEBI" id="CHEBI:16708"/>
        <dbReference type="ChEBI" id="CHEBI:17368"/>
        <dbReference type="ChEBI" id="CHEBI:28938"/>
        <dbReference type="EC" id="3.5.4.2"/>
    </reaction>
</comment>
<evidence type="ECO:0000256" key="2">
    <source>
        <dbReference type="ARBA" id="ARBA00012782"/>
    </source>
</evidence>
<dbReference type="Pfam" id="PF13382">
    <property type="entry name" value="Adenine_deam_C"/>
    <property type="match status" value="1"/>
</dbReference>
<dbReference type="InterPro" id="IPR026912">
    <property type="entry name" value="Adenine_deam_C"/>
</dbReference>
<comment type="similarity">
    <text evidence="1 6">Belongs to the metallo-dependent hydrolases superfamily. Adenine deaminase family.</text>
</comment>
<name>A0A0D2JBF4_9BACT</name>
<keyword evidence="4 6" id="KW-0464">Manganese</keyword>
<evidence type="ECO:0000256" key="5">
    <source>
        <dbReference type="ARBA" id="ARBA00047720"/>
    </source>
</evidence>
<evidence type="ECO:0000256" key="6">
    <source>
        <dbReference type="HAMAP-Rule" id="MF_01518"/>
    </source>
</evidence>
<dbReference type="Gene3D" id="2.30.40.10">
    <property type="entry name" value="Urease, subunit C, domain 1"/>
    <property type="match status" value="1"/>
</dbReference>
<dbReference type="OrthoDB" id="9775607at2"/>